<sequence>MHDNYLLYVFAPDCESRQRWVLTLKEETRNNNSLVSKYHPNFWMDGRWRCCTQLEKLAVGCAPYDPTKNGKTLGKRQERTIPAFYQWGFREQRRNSLFPEFSLGHLYLPSLPCLSMS</sequence>
<gene>
    <name evidence="2" type="ORF">U0070_015739</name>
</gene>
<protein>
    <recommendedName>
        <fullName evidence="4">PH domain-containing protein</fullName>
    </recommendedName>
</protein>
<evidence type="ECO:0000256" key="1">
    <source>
        <dbReference type="PROSITE-ProRule" id="PRU00432"/>
    </source>
</evidence>
<comment type="caution">
    <text evidence="2">The sequence shown here is derived from an EMBL/GenBank/DDBJ whole genome shotgun (WGS) entry which is preliminary data.</text>
</comment>
<dbReference type="SUPFAM" id="SSF50729">
    <property type="entry name" value="PH domain-like"/>
    <property type="match status" value="1"/>
</dbReference>
<reference evidence="2 3" key="1">
    <citation type="journal article" date="2023" name="bioRxiv">
        <title>Conserved and derived expression patterns and positive selection on dental genes reveal complex evolutionary context of ever-growing rodent molars.</title>
        <authorList>
            <person name="Calamari Z.T."/>
            <person name="Song A."/>
            <person name="Cohen E."/>
            <person name="Akter M."/>
            <person name="Roy R.D."/>
            <person name="Hallikas O."/>
            <person name="Christensen M.M."/>
            <person name="Li P."/>
            <person name="Marangoni P."/>
            <person name="Jernvall J."/>
            <person name="Klein O.D."/>
        </authorList>
    </citation>
    <scope>NUCLEOTIDE SEQUENCE [LARGE SCALE GENOMIC DNA]</scope>
    <source>
        <strain evidence="2">V071</strain>
    </source>
</reference>
<dbReference type="SMART" id="SM00107">
    <property type="entry name" value="BTK"/>
    <property type="match status" value="1"/>
</dbReference>
<dbReference type="Gene3D" id="4.10.1130.10">
    <property type="entry name" value="btk motif of tyrosine-protein kinase itk"/>
    <property type="match status" value="1"/>
</dbReference>
<dbReference type="EMBL" id="JBBHLL010000207">
    <property type="protein sequence ID" value="KAK7810002.1"/>
    <property type="molecule type" value="Genomic_DNA"/>
</dbReference>
<dbReference type="Pfam" id="PF00779">
    <property type="entry name" value="BTK"/>
    <property type="match status" value="1"/>
</dbReference>
<evidence type="ECO:0008006" key="4">
    <source>
        <dbReference type="Google" id="ProtNLM"/>
    </source>
</evidence>
<dbReference type="GO" id="GO:0008270">
    <property type="term" value="F:zinc ion binding"/>
    <property type="evidence" value="ECO:0007669"/>
    <property type="project" value="UniProtKB-KW"/>
</dbReference>
<keyword evidence="1" id="KW-0863">Zinc-finger</keyword>
<evidence type="ECO:0000313" key="3">
    <source>
        <dbReference type="Proteomes" id="UP001488838"/>
    </source>
</evidence>
<dbReference type="PROSITE" id="PS51113">
    <property type="entry name" value="ZF_BTK"/>
    <property type="match status" value="1"/>
</dbReference>
<organism evidence="2 3">
    <name type="scientific">Myodes glareolus</name>
    <name type="common">Bank vole</name>
    <name type="synonym">Clethrionomys glareolus</name>
    <dbReference type="NCBI Taxonomy" id="447135"/>
    <lineage>
        <taxon>Eukaryota</taxon>
        <taxon>Metazoa</taxon>
        <taxon>Chordata</taxon>
        <taxon>Craniata</taxon>
        <taxon>Vertebrata</taxon>
        <taxon>Euteleostomi</taxon>
        <taxon>Mammalia</taxon>
        <taxon>Eutheria</taxon>
        <taxon>Euarchontoglires</taxon>
        <taxon>Glires</taxon>
        <taxon>Rodentia</taxon>
        <taxon>Myomorpha</taxon>
        <taxon>Muroidea</taxon>
        <taxon>Cricetidae</taxon>
        <taxon>Arvicolinae</taxon>
        <taxon>Myodes</taxon>
    </lineage>
</organism>
<dbReference type="InterPro" id="IPR001562">
    <property type="entry name" value="Znf_Btk_motif"/>
</dbReference>
<name>A0AAW0I6M8_MYOGA</name>
<dbReference type="GO" id="GO:0035556">
    <property type="term" value="P:intracellular signal transduction"/>
    <property type="evidence" value="ECO:0007669"/>
    <property type="project" value="InterPro"/>
</dbReference>
<dbReference type="PRINTS" id="PR00402">
    <property type="entry name" value="TECBTKDOMAIN"/>
</dbReference>
<keyword evidence="3" id="KW-1185">Reference proteome</keyword>
<proteinExistence type="predicted"/>
<keyword evidence="1" id="KW-0479">Metal-binding</keyword>
<keyword evidence="1" id="KW-0862">Zinc</keyword>
<dbReference type="Proteomes" id="UP001488838">
    <property type="component" value="Unassembled WGS sequence"/>
</dbReference>
<dbReference type="AlphaFoldDB" id="A0AAW0I6M8"/>
<accession>A0AAW0I6M8</accession>
<evidence type="ECO:0000313" key="2">
    <source>
        <dbReference type="EMBL" id="KAK7810002.1"/>
    </source>
</evidence>